<evidence type="ECO:0000313" key="9">
    <source>
        <dbReference type="EMBL" id="KAK0570955.1"/>
    </source>
</evidence>
<dbReference type="Proteomes" id="UP001168877">
    <property type="component" value="Unassembled WGS sequence"/>
</dbReference>
<proteinExistence type="predicted"/>
<dbReference type="PANTHER" id="PTHR24186">
    <property type="entry name" value="PROTEIN PHOSPHATASE 1 REGULATORY SUBUNIT"/>
    <property type="match status" value="1"/>
</dbReference>
<keyword evidence="5" id="KW-0040">ANK repeat</keyword>
<evidence type="ECO:0000256" key="7">
    <source>
        <dbReference type="SAM" id="Phobius"/>
    </source>
</evidence>
<evidence type="ECO:0000256" key="6">
    <source>
        <dbReference type="ARBA" id="ARBA00023136"/>
    </source>
</evidence>
<evidence type="ECO:0000259" key="8">
    <source>
        <dbReference type="Pfam" id="PF13962"/>
    </source>
</evidence>
<keyword evidence="2 7" id="KW-0812">Transmembrane</keyword>
<dbReference type="InterPro" id="IPR026961">
    <property type="entry name" value="PGG_dom"/>
</dbReference>
<keyword evidence="6 7" id="KW-0472">Membrane</keyword>
<dbReference type="AlphaFoldDB" id="A0AA39V829"/>
<dbReference type="PANTHER" id="PTHR24186:SF37">
    <property type="entry name" value="PGG DOMAIN-CONTAINING PROTEIN"/>
    <property type="match status" value="1"/>
</dbReference>
<feature type="transmembrane region" description="Helical" evidence="7">
    <location>
        <begin position="111"/>
        <end position="132"/>
    </location>
</feature>
<dbReference type="EMBL" id="JAUESC010000388">
    <property type="protein sequence ID" value="KAK0570955.1"/>
    <property type="molecule type" value="Genomic_DNA"/>
</dbReference>
<comment type="subcellular location">
    <subcellularLocation>
        <location evidence="1">Membrane</location>
        <topology evidence="1">Multi-pass membrane protein</topology>
    </subcellularLocation>
</comment>
<organism evidence="9 10">
    <name type="scientific">Acer saccharum</name>
    <name type="common">Sugar maple</name>
    <dbReference type="NCBI Taxonomy" id="4024"/>
    <lineage>
        <taxon>Eukaryota</taxon>
        <taxon>Viridiplantae</taxon>
        <taxon>Streptophyta</taxon>
        <taxon>Embryophyta</taxon>
        <taxon>Tracheophyta</taxon>
        <taxon>Spermatophyta</taxon>
        <taxon>Magnoliopsida</taxon>
        <taxon>eudicotyledons</taxon>
        <taxon>Gunneridae</taxon>
        <taxon>Pentapetalae</taxon>
        <taxon>rosids</taxon>
        <taxon>malvids</taxon>
        <taxon>Sapindales</taxon>
        <taxon>Sapindaceae</taxon>
        <taxon>Hippocastanoideae</taxon>
        <taxon>Acereae</taxon>
        <taxon>Acer</taxon>
    </lineage>
</organism>
<feature type="domain" description="PGG" evidence="8">
    <location>
        <begin position="39"/>
        <end position="164"/>
    </location>
</feature>
<evidence type="ECO:0000256" key="5">
    <source>
        <dbReference type="ARBA" id="ARBA00023043"/>
    </source>
</evidence>
<evidence type="ECO:0000256" key="1">
    <source>
        <dbReference type="ARBA" id="ARBA00004141"/>
    </source>
</evidence>
<evidence type="ECO:0000313" key="10">
    <source>
        <dbReference type="Proteomes" id="UP001168877"/>
    </source>
</evidence>
<accession>A0AA39V829</accession>
<protein>
    <recommendedName>
        <fullName evidence="8">PGG domain-containing protein</fullName>
    </recommendedName>
</protein>
<feature type="transmembrane region" description="Helical" evidence="7">
    <location>
        <begin position="181"/>
        <end position="206"/>
    </location>
</feature>
<comment type="caution">
    <text evidence="9">The sequence shown here is derived from an EMBL/GenBank/DDBJ whole genome shotgun (WGS) entry which is preliminary data.</text>
</comment>
<name>A0AA39V829_ACESA</name>
<evidence type="ECO:0000256" key="4">
    <source>
        <dbReference type="ARBA" id="ARBA00022989"/>
    </source>
</evidence>
<evidence type="ECO:0000256" key="3">
    <source>
        <dbReference type="ARBA" id="ARBA00022737"/>
    </source>
</evidence>
<dbReference type="GO" id="GO:0005886">
    <property type="term" value="C:plasma membrane"/>
    <property type="evidence" value="ECO:0007669"/>
    <property type="project" value="TreeGrafter"/>
</dbReference>
<feature type="transmembrane region" description="Helical" evidence="7">
    <location>
        <begin position="139"/>
        <end position="161"/>
    </location>
</feature>
<reference evidence="9" key="2">
    <citation type="submission" date="2023-06" db="EMBL/GenBank/DDBJ databases">
        <authorList>
            <person name="Swenson N.G."/>
            <person name="Wegrzyn J.L."/>
            <person name="Mcevoy S.L."/>
        </authorList>
    </citation>
    <scope>NUCLEOTIDE SEQUENCE</scope>
    <source>
        <strain evidence="9">NS2018</strain>
        <tissue evidence="9">Leaf</tissue>
    </source>
</reference>
<keyword evidence="3" id="KW-0677">Repeat</keyword>
<evidence type="ECO:0000256" key="2">
    <source>
        <dbReference type="ARBA" id="ARBA00022692"/>
    </source>
</evidence>
<sequence>MQSSVPGIGPIRTKFVPSVTQLGHNIKPLHWQKTTKEEDWLTRKRDSLMVVASLIATMAFQAGLNPPGGLWQDQSPTAGSQANNNTAISTPPHLAGTSILAYNDLSNYSQYLAYNTASLISSLSIILLLITGLPFKRRFFMWVLIVIVWVAITTMVLTYRVSIIVFSPRKDGRTVTRVIEFAVKVWCGVMGLLLVGHTIRVAANLFKKFENLVDKKRRPTPSFNVHDLNKLAA</sequence>
<dbReference type="Pfam" id="PF13962">
    <property type="entry name" value="PGG"/>
    <property type="match status" value="1"/>
</dbReference>
<keyword evidence="10" id="KW-1185">Reference proteome</keyword>
<reference evidence="9" key="1">
    <citation type="journal article" date="2022" name="Plant J.">
        <title>Strategies of tolerance reflected in two North American maple genomes.</title>
        <authorList>
            <person name="McEvoy S.L."/>
            <person name="Sezen U.U."/>
            <person name="Trouern-Trend A."/>
            <person name="McMahon S.M."/>
            <person name="Schaberg P.G."/>
            <person name="Yang J."/>
            <person name="Wegrzyn J.L."/>
            <person name="Swenson N.G."/>
        </authorList>
    </citation>
    <scope>NUCLEOTIDE SEQUENCE</scope>
    <source>
        <strain evidence="9">NS2018</strain>
    </source>
</reference>
<keyword evidence="4 7" id="KW-1133">Transmembrane helix</keyword>
<gene>
    <name evidence="9" type="ORF">LWI29_008967</name>
</gene>